<protein>
    <recommendedName>
        <fullName evidence="4">Glucosyl transferase GtrII</fullName>
    </recommendedName>
</protein>
<dbReference type="AlphaFoldDB" id="A0A377JIC4"/>
<feature type="transmembrane region" description="Helical" evidence="1">
    <location>
        <begin position="311"/>
        <end position="329"/>
    </location>
</feature>
<feature type="transmembrane region" description="Helical" evidence="1">
    <location>
        <begin position="274"/>
        <end position="299"/>
    </location>
</feature>
<reference evidence="2 3" key="1">
    <citation type="submission" date="2018-06" db="EMBL/GenBank/DDBJ databases">
        <authorList>
            <consortium name="Pathogen Informatics"/>
            <person name="Doyle S."/>
        </authorList>
    </citation>
    <scope>NUCLEOTIDE SEQUENCE [LARGE SCALE GENOMIC DNA]</scope>
    <source>
        <strain evidence="2 3">NCTC10672</strain>
    </source>
</reference>
<feature type="transmembrane region" description="Helical" evidence="1">
    <location>
        <begin position="212"/>
        <end position="233"/>
    </location>
</feature>
<name>A0A377JIC4_HAEPA</name>
<feature type="transmembrane region" description="Helical" evidence="1">
    <location>
        <begin position="364"/>
        <end position="381"/>
    </location>
</feature>
<evidence type="ECO:0000313" key="2">
    <source>
        <dbReference type="EMBL" id="STP05509.1"/>
    </source>
</evidence>
<dbReference type="Pfam" id="PF14264">
    <property type="entry name" value="Glucos_trans_II"/>
    <property type="match status" value="1"/>
</dbReference>
<feature type="transmembrane region" description="Helical" evidence="1">
    <location>
        <begin position="82"/>
        <end position="105"/>
    </location>
</feature>
<feature type="transmembrane region" description="Helical" evidence="1">
    <location>
        <begin position="335"/>
        <end position="352"/>
    </location>
</feature>
<keyword evidence="1" id="KW-1133">Transmembrane helix</keyword>
<dbReference type="RefSeq" id="WP_115180298.1">
    <property type="nucleotide sequence ID" value="NZ_UGHY01000002.1"/>
</dbReference>
<dbReference type="Proteomes" id="UP000254186">
    <property type="component" value="Unassembled WGS sequence"/>
</dbReference>
<evidence type="ECO:0000313" key="3">
    <source>
        <dbReference type="Proteomes" id="UP000254186"/>
    </source>
</evidence>
<feature type="transmembrane region" description="Helical" evidence="1">
    <location>
        <begin position="117"/>
        <end position="138"/>
    </location>
</feature>
<feature type="transmembrane region" description="Helical" evidence="1">
    <location>
        <begin position="143"/>
        <end position="161"/>
    </location>
</feature>
<accession>A0A377JIC4</accession>
<gene>
    <name evidence="2" type="ORF">NCTC10672_01473</name>
</gene>
<sequence>MYFLSNCKYSFDEFIDFLRNNLFLINITVFFLLLGYGIKLFSLSFSIDTEAIISITDSQYSAWHELGRTGLVLFKHLMGIGWYNNALASFLMVLFIGLSALVWAYLLNGGVKKNHSLLFFTIPVVSSPIIAEMLGFLLMGMEVALALIFIAISLMCTQNWIFSKSRIALLFAIIFSFIAFSIYLAMVTIFITATFFVVFTKIENNNRLNKETVFVTIRYVLVFLLSYLAYTIFNKGAQWYFDISTHPYISEQLRWGKDDIHIILSNLLNHLIEIYYSNSIFFTKWFLIVSIVFFLLLLIKTFYEKKSTYNLLIAICIVASPFMMGIILGNRTTERTIMTHPFALGFMLFYIYQHIQKQHKYLKGILVLTLSVIGLSQSYVVNRIFYTEAITYQQDVNLVYSVQNKIGELGFGEFPPYPVAFIGSHSVKCNNSCYSNQKLALTGRSLFEITFGNEHGTFVKNHFFAAQGASYNLPSSEQIQIATKVSENMPHWPSKGSIALVNDVIIVNF</sequence>
<keyword evidence="1" id="KW-0812">Transmembrane</keyword>
<feature type="transmembrane region" description="Helical" evidence="1">
    <location>
        <begin position="167"/>
        <end position="200"/>
    </location>
</feature>
<dbReference type="InterPro" id="IPR025686">
    <property type="entry name" value="Glucos_trans_II"/>
</dbReference>
<dbReference type="EMBL" id="UGHY01000002">
    <property type="protein sequence ID" value="STP05509.1"/>
    <property type="molecule type" value="Genomic_DNA"/>
</dbReference>
<evidence type="ECO:0008006" key="4">
    <source>
        <dbReference type="Google" id="ProtNLM"/>
    </source>
</evidence>
<proteinExistence type="predicted"/>
<evidence type="ECO:0000256" key="1">
    <source>
        <dbReference type="SAM" id="Phobius"/>
    </source>
</evidence>
<keyword evidence="1" id="KW-0472">Membrane</keyword>
<feature type="transmembrane region" description="Helical" evidence="1">
    <location>
        <begin position="20"/>
        <end position="38"/>
    </location>
</feature>
<organism evidence="2 3">
    <name type="scientific">Haemophilus parainfluenzae</name>
    <dbReference type="NCBI Taxonomy" id="729"/>
    <lineage>
        <taxon>Bacteria</taxon>
        <taxon>Pseudomonadati</taxon>
        <taxon>Pseudomonadota</taxon>
        <taxon>Gammaproteobacteria</taxon>
        <taxon>Pasteurellales</taxon>
        <taxon>Pasteurellaceae</taxon>
        <taxon>Haemophilus</taxon>
    </lineage>
</organism>